<organism evidence="2 3">
    <name type="scientific">Arsenicicoccus bolidensis</name>
    <dbReference type="NCBI Taxonomy" id="229480"/>
    <lineage>
        <taxon>Bacteria</taxon>
        <taxon>Bacillati</taxon>
        <taxon>Actinomycetota</taxon>
        <taxon>Actinomycetes</taxon>
        <taxon>Micrococcales</taxon>
        <taxon>Intrasporangiaceae</taxon>
        <taxon>Arsenicicoccus</taxon>
    </lineage>
</organism>
<reference evidence="2 3" key="1">
    <citation type="submission" date="2022-02" db="EMBL/GenBank/DDBJ databases">
        <title>Uncovering new skin microbiome diversity through culturing and metagenomics.</title>
        <authorList>
            <person name="Conlan S."/>
            <person name="Deming C."/>
            <person name="Nisc Comparative Sequencing Program N."/>
            <person name="Segre J.A."/>
        </authorList>
    </citation>
    <scope>NUCLEOTIDE SEQUENCE [LARGE SCALE GENOMIC DNA]</scope>
    <source>
        <strain evidence="2 3">ACRQZ</strain>
    </source>
</reference>
<gene>
    <name evidence="2" type="ORF">MHL29_03030</name>
</gene>
<comment type="caution">
    <text evidence="2">The sequence shown here is derived from an EMBL/GenBank/DDBJ whole genome shotgun (WGS) entry which is preliminary data.</text>
</comment>
<dbReference type="Proteomes" id="UP001521931">
    <property type="component" value="Unassembled WGS sequence"/>
</dbReference>
<evidence type="ECO:0000313" key="2">
    <source>
        <dbReference type="EMBL" id="MCG7320868.1"/>
    </source>
</evidence>
<keyword evidence="1" id="KW-1133">Transmembrane helix</keyword>
<accession>A0ABS9PZ05</accession>
<keyword evidence="3" id="KW-1185">Reference proteome</keyword>
<dbReference type="RefSeq" id="WP_239262147.1">
    <property type="nucleotide sequence ID" value="NZ_JAKRCV010000005.1"/>
</dbReference>
<protein>
    <submittedName>
        <fullName evidence="2">DUF998 domain-containing protein</fullName>
    </submittedName>
</protein>
<keyword evidence="1" id="KW-0472">Membrane</keyword>
<feature type="transmembrane region" description="Helical" evidence="1">
    <location>
        <begin position="136"/>
        <end position="156"/>
    </location>
</feature>
<evidence type="ECO:0000256" key="1">
    <source>
        <dbReference type="SAM" id="Phobius"/>
    </source>
</evidence>
<feature type="transmembrane region" description="Helical" evidence="1">
    <location>
        <begin position="84"/>
        <end position="102"/>
    </location>
</feature>
<feature type="transmembrane region" description="Helical" evidence="1">
    <location>
        <begin position="52"/>
        <end position="72"/>
    </location>
</feature>
<dbReference type="InterPro" id="IPR009339">
    <property type="entry name" value="DUF998"/>
</dbReference>
<feature type="transmembrane region" description="Helical" evidence="1">
    <location>
        <begin position="168"/>
        <end position="190"/>
    </location>
</feature>
<name>A0ABS9PZ05_9MICO</name>
<feature type="transmembrane region" description="Helical" evidence="1">
    <location>
        <begin position="210"/>
        <end position="228"/>
    </location>
</feature>
<proteinExistence type="predicted"/>
<dbReference type="EMBL" id="JAKRCV010000005">
    <property type="protein sequence ID" value="MCG7320868.1"/>
    <property type="molecule type" value="Genomic_DNA"/>
</dbReference>
<evidence type="ECO:0000313" key="3">
    <source>
        <dbReference type="Proteomes" id="UP001521931"/>
    </source>
</evidence>
<dbReference type="Pfam" id="PF06197">
    <property type="entry name" value="DUF998"/>
    <property type="match status" value="1"/>
</dbReference>
<keyword evidence="1" id="KW-0812">Transmembrane</keyword>
<feature type="transmembrane region" description="Helical" evidence="1">
    <location>
        <begin position="9"/>
        <end position="27"/>
    </location>
</feature>
<sequence>MTSTPRTPLAIRVLAIGAALLYMMWVFSPSQLSPRTSFVSELLVHDQPGSGLLRAADVAAGSLVTLAAVLAWRRRRHVTDVPRWVLTAAILGTAVFGLATIIDALSPLGCTPTASEACRQAERDGSVRLHHQVHSVSSSFAGLGTTVAMVATALVARARAAVLRPWVVRLYVVFAGFFVLVTAWVLVEVALHSGMLPFTGLDALGWSQRLQITSIAAWLAVVAAVPLWERPARRRVRTR</sequence>